<protein>
    <submittedName>
        <fullName evidence="2">Uncharacterized protein</fullName>
    </submittedName>
</protein>
<dbReference type="GeneID" id="4848306"/>
<evidence type="ECO:0000256" key="1">
    <source>
        <dbReference type="SAM" id="Phobius"/>
    </source>
</evidence>
<reference evidence="2" key="1">
    <citation type="submission" date="2022-10" db="EMBL/GenBank/DDBJ databases">
        <title>Complete genome of Methanoculleus submarinus DSM 15122.</title>
        <authorList>
            <person name="Chen S.-C."/>
            <person name="Lai S.-J."/>
            <person name="You Y.-T."/>
        </authorList>
    </citation>
    <scope>NUCLEOTIDE SEQUENCE</scope>
    <source>
        <strain evidence="2">DSM 15122</strain>
    </source>
</reference>
<keyword evidence="1" id="KW-1133">Transmembrane helix</keyword>
<dbReference type="AlphaFoldDB" id="A0AAX3EC67"/>
<organism evidence="2 3">
    <name type="scientific">Methanoculleus submarinus</name>
    <dbReference type="NCBI Taxonomy" id="204050"/>
    <lineage>
        <taxon>Archaea</taxon>
        <taxon>Methanobacteriati</taxon>
        <taxon>Methanobacteriota</taxon>
        <taxon>Stenosarchaea group</taxon>
        <taxon>Methanomicrobia</taxon>
        <taxon>Methanomicrobiales</taxon>
        <taxon>Methanomicrobiaceae</taxon>
        <taxon>Methanoculleus</taxon>
    </lineage>
</organism>
<dbReference type="RefSeq" id="WP_011845206.1">
    <property type="nucleotide sequence ID" value="NZ_CP109831.1"/>
</dbReference>
<dbReference type="Pfam" id="PF23959">
    <property type="entry name" value="DUF7288"/>
    <property type="match status" value="1"/>
</dbReference>
<feature type="transmembrane region" description="Helical" evidence="1">
    <location>
        <begin position="14"/>
        <end position="34"/>
    </location>
</feature>
<dbReference type="InterPro" id="IPR055712">
    <property type="entry name" value="DUF7288"/>
</dbReference>
<gene>
    <name evidence="2" type="ORF">OH143_06140</name>
</gene>
<dbReference type="KEGG" id="msum:OH143_06140"/>
<sequence length="176" mass="19229">MVNDGGQLYTMEGVAAGVIMLLTAYIVISTTSVYTPGDTHIPDMQLEQLGSDVLAMMDTPDADGSESQLTTLVQGGVPDGEILREQFLDYCKMRAGSDDNDLRAQVYLSYRTTSGSVNTTPLSLLDPEFTGRENTVRVTRWVHLNENPPGNPPGIPSDIGPFRPRTVLLEVLLWRA</sequence>
<dbReference type="Proteomes" id="UP001156196">
    <property type="component" value="Chromosome"/>
</dbReference>
<proteinExistence type="predicted"/>
<keyword evidence="1" id="KW-0472">Membrane</keyword>
<accession>A0AAX3EC67</accession>
<keyword evidence="3" id="KW-1185">Reference proteome</keyword>
<evidence type="ECO:0000313" key="3">
    <source>
        <dbReference type="Proteomes" id="UP001156196"/>
    </source>
</evidence>
<dbReference type="EMBL" id="CP109831">
    <property type="protein sequence ID" value="UYU19670.1"/>
    <property type="molecule type" value="Genomic_DNA"/>
</dbReference>
<name>A0AAX3EC67_9EURY</name>
<dbReference type="GeneID" id="76730454"/>
<keyword evidence="1" id="KW-0812">Transmembrane</keyword>
<evidence type="ECO:0000313" key="2">
    <source>
        <dbReference type="EMBL" id="UYU19670.1"/>
    </source>
</evidence>